<comment type="caution">
    <text evidence="1">The sequence shown here is derived from an EMBL/GenBank/DDBJ whole genome shotgun (WGS) entry which is preliminary data.</text>
</comment>
<sequence>MDGINIDDLTIEQYFWLTQENQTPSMFKKVDDMTIAEYIEYEERMKRKYSRNSGSYFPTYSGYCTSSNNTTIELSRNAYFNPIQPNIEFNYDYEDMELDDEARFTTDRESVLSEHEAIDPVHAVNTQFFKEELRSKEDLDEWLNAEMEKHMSNQKEKNEEDALIAIIKSIREECRVVHKNKQIRVVQADLKNYSKATEDTVNNAIT</sequence>
<keyword evidence="2" id="KW-1185">Reference proteome</keyword>
<reference evidence="1" key="1">
    <citation type="journal article" date="2022" name="Int. J. Mol. Sci.">
        <title>Draft Genome of Tanacetum Coccineum: Genomic Comparison of Closely Related Tanacetum-Family Plants.</title>
        <authorList>
            <person name="Yamashiro T."/>
            <person name="Shiraishi A."/>
            <person name="Nakayama K."/>
            <person name="Satake H."/>
        </authorList>
    </citation>
    <scope>NUCLEOTIDE SEQUENCE</scope>
</reference>
<gene>
    <name evidence="1" type="ORF">Tco_1028566</name>
</gene>
<protein>
    <submittedName>
        <fullName evidence="1">Uncharacterized protein</fullName>
    </submittedName>
</protein>
<reference evidence="1" key="2">
    <citation type="submission" date="2022-01" db="EMBL/GenBank/DDBJ databases">
        <authorList>
            <person name="Yamashiro T."/>
            <person name="Shiraishi A."/>
            <person name="Satake H."/>
            <person name="Nakayama K."/>
        </authorList>
    </citation>
    <scope>NUCLEOTIDE SEQUENCE</scope>
</reference>
<evidence type="ECO:0000313" key="2">
    <source>
        <dbReference type="Proteomes" id="UP001151760"/>
    </source>
</evidence>
<proteinExistence type="predicted"/>
<name>A0ABQ5G1B2_9ASTR</name>
<dbReference type="EMBL" id="BQNB010017974">
    <property type="protein sequence ID" value="GJT69280.1"/>
    <property type="molecule type" value="Genomic_DNA"/>
</dbReference>
<dbReference type="Proteomes" id="UP001151760">
    <property type="component" value="Unassembled WGS sequence"/>
</dbReference>
<evidence type="ECO:0000313" key="1">
    <source>
        <dbReference type="EMBL" id="GJT69280.1"/>
    </source>
</evidence>
<organism evidence="1 2">
    <name type="scientific">Tanacetum coccineum</name>
    <dbReference type="NCBI Taxonomy" id="301880"/>
    <lineage>
        <taxon>Eukaryota</taxon>
        <taxon>Viridiplantae</taxon>
        <taxon>Streptophyta</taxon>
        <taxon>Embryophyta</taxon>
        <taxon>Tracheophyta</taxon>
        <taxon>Spermatophyta</taxon>
        <taxon>Magnoliopsida</taxon>
        <taxon>eudicotyledons</taxon>
        <taxon>Gunneridae</taxon>
        <taxon>Pentapetalae</taxon>
        <taxon>asterids</taxon>
        <taxon>campanulids</taxon>
        <taxon>Asterales</taxon>
        <taxon>Asteraceae</taxon>
        <taxon>Asteroideae</taxon>
        <taxon>Anthemideae</taxon>
        <taxon>Anthemidinae</taxon>
        <taxon>Tanacetum</taxon>
    </lineage>
</organism>
<accession>A0ABQ5G1B2</accession>